<feature type="domain" description="RRM" evidence="4">
    <location>
        <begin position="220"/>
        <end position="298"/>
    </location>
</feature>
<feature type="region of interest" description="Disordered" evidence="3">
    <location>
        <begin position="1"/>
        <end position="47"/>
    </location>
</feature>
<dbReference type="AlphaFoldDB" id="A0A9W7XNP0"/>
<evidence type="ECO:0000259" key="4">
    <source>
        <dbReference type="PROSITE" id="PS50102"/>
    </source>
</evidence>
<dbReference type="SUPFAM" id="SSF54928">
    <property type="entry name" value="RNA-binding domain, RBD"/>
    <property type="match status" value="1"/>
</dbReference>
<keyword evidence="1 2" id="KW-0694">RNA-binding</keyword>
<keyword evidence="6" id="KW-1185">Reference proteome</keyword>
<evidence type="ECO:0000313" key="6">
    <source>
        <dbReference type="Proteomes" id="UP001145021"/>
    </source>
</evidence>
<dbReference type="Gene3D" id="3.30.70.330">
    <property type="match status" value="1"/>
</dbReference>
<evidence type="ECO:0000256" key="3">
    <source>
        <dbReference type="SAM" id="MobiDB-lite"/>
    </source>
</evidence>
<dbReference type="InterPro" id="IPR003954">
    <property type="entry name" value="RRM_euk-type"/>
</dbReference>
<dbReference type="PANTHER" id="PTHR47640">
    <property type="entry name" value="TRNA SELENOCYSTEINE 1-ASSOCIATED PROTEIN 1-RELATED-RELATED"/>
    <property type="match status" value="1"/>
</dbReference>
<organism evidence="5 6">
    <name type="scientific">Coemansia asiatica</name>
    <dbReference type="NCBI Taxonomy" id="1052880"/>
    <lineage>
        <taxon>Eukaryota</taxon>
        <taxon>Fungi</taxon>
        <taxon>Fungi incertae sedis</taxon>
        <taxon>Zoopagomycota</taxon>
        <taxon>Kickxellomycotina</taxon>
        <taxon>Kickxellomycetes</taxon>
        <taxon>Kickxellales</taxon>
        <taxon>Kickxellaceae</taxon>
        <taxon>Coemansia</taxon>
    </lineage>
</organism>
<dbReference type="EMBL" id="JANBOH010000002">
    <property type="protein sequence ID" value="KAJ1648659.1"/>
    <property type="molecule type" value="Genomic_DNA"/>
</dbReference>
<dbReference type="CDD" id="cd12383">
    <property type="entry name" value="RRM_RBM42"/>
    <property type="match status" value="1"/>
</dbReference>
<proteinExistence type="predicted"/>
<dbReference type="SMART" id="SM00360">
    <property type="entry name" value="RRM"/>
    <property type="match status" value="1"/>
</dbReference>
<dbReference type="InterPro" id="IPR050825">
    <property type="entry name" value="RBM42_RBP45_47-like"/>
</dbReference>
<dbReference type="InterPro" id="IPR000504">
    <property type="entry name" value="RRM_dom"/>
</dbReference>
<dbReference type="SMART" id="SM00361">
    <property type="entry name" value="RRM_1"/>
    <property type="match status" value="1"/>
</dbReference>
<dbReference type="PROSITE" id="PS50102">
    <property type="entry name" value="RRM"/>
    <property type="match status" value="1"/>
</dbReference>
<dbReference type="InterPro" id="IPR035979">
    <property type="entry name" value="RBD_domain_sf"/>
</dbReference>
<protein>
    <recommendedName>
        <fullName evidence="4">RRM domain-containing protein</fullName>
    </recommendedName>
</protein>
<feature type="compositionally biased region" description="Polar residues" evidence="3">
    <location>
        <begin position="180"/>
        <end position="190"/>
    </location>
</feature>
<sequence length="324" mass="36348">MHPTKNRFQNKKTRPFNSRSVVLSSEPVIHKSSLGSEDKLAGKEQGTVPAVAAPSEWVVVEEEKRTKGPVLEIKKEKPKSRTRTNPGHILSTNEGTGLSHRSFVDAAASESSSEQYTYITDENGYTWLYDTVYGQYYYYDAAQGTYVPYGGDYVISPATGEAEVASASISAMGNGEAAKGNNTDGQAANKHNSKKRRVVRMAGGEVWEDPTLDDWPENDYRLFAGDLGPEVTNETLEQAFGKFGSLQKTHVVRDKKTDKSKGYGFISFGNPDDFLKAWKEFNGKYVGSRPIKLRNSNWKQRNADIRKVKRQDKRAFLEFKHKRK</sequence>
<dbReference type="PANTHER" id="PTHR47640:SF11">
    <property type="entry name" value="RNA-BINDING PROTEIN 42"/>
    <property type="match status" value="1"/>
</dbReference>
<feature type="compositionally biased region" description="Basic residues" evidence="3">
    <location>
        <begin position="1"/>
        <end position="14"/>
    </location>
</feature>
<comment type="caution">
    <text evidence="5">The sequence shown here is derived from an EMBL/GenBank/DDBJ whole genome shotgun (WGS) entry which is preliminary data.</text>
</comment>
<dbReference type="Pfam" id="PF00076">
    <property type="entry name" value="RRM_1"/>
    <property type="match status" value="1"/>
</dbReference>
<name>A0A9W7XNP0_9FUNG</name>
<accession>A0A9W7XNP0</accession>
<feature type="region of interest" description="Disordered" evidence="3">
    <location>
        <begin position="176"/>
        <end position="195"/>
    </location>
</feature>
<dbReference type="Proteomes" id="UP001145021">
    <property type="component" value="Unassembled WGS sequence"/>
</dbReference>
<dbReference type="InterPro" id="IPR012677">
    <property type="entry name" value="Nucleotide-bd_a/b_plait_sf"/>
</dbReference>
<evidence type="ECO:0000256" key="1">
    <source>
        <dbReference type="ARBA" id="ARBA00022884"/>
    </source>
</evidence>
<dbReference type="InterPro" id="IPR034215">
    <property type="entry name" value="RBM42_RRM"/>
</dbReference>
<feature type="region of interest" description="Disordered" evidence="3">
    <location>
        <begin position="75"/>
        <end position="96"/>
    </location>
</feature>
<dbReference type="GO" id="GO:0003729">
    <property type="term" value="F:mRNA binding"/>
    <property type="evidence" value="ECO:0007669"/>
    <property type="project" value="InterPro"/>
</dbReference>
<evidence type="ECO:0000313" key="5">
    <source>
        <dbReference type="EMBL" id="KAJ1648659.1"/>
    </source>
</evidence>
<gene>
    <name evidence="5" type="ORF">LPJ64_000113</name>
</gene>
<reference evidence="5" key="1">
    <citation type="submission" date="2022-07" db="EMBL/GenBank/DDBJ databases">
        <title>Phylogenomic reconstructions and comparative analyses of Kickxellomycotina fungi.</title>
        <authorList>
            <person name="Reynolds N.K."/>
            <person name="Stajich J.E."/>
            <person name="Barry K."/>
            <person name="Grigoriev I.V."/>
            <person name="Crous P."/>
            <person name="Smith M.E."/>
        </authorList>
    </citation>
    <scope>NUCLEOTIDE SEQUENCE</scope>
    <source>
        <strain evidence="5">NBRC 105413</strain>
    </source>
</reference>
<evidence type="ECO:0000256" key="2">
    <source>
        <dbReference type="PROSITE-ProRule" id="PRU00176"/>
    </source>
</evidence>